<feature type="compositionally biased region" description="Low complexity" evidence="1">
    <location>
        <begin position="155"/>
        <end position="177"/>
    </location>
</feature>
<evidence type="ECO:0000313" key="3">
    <source>
        <dbReference type="Proteomes" id="UP000578688"/>
    </source>
</evidence>
<dbReference type="Proteomes" id="UP000578688">
    <property type="component" value="Unassembled WGS sequence"/>
</dbReference>
<evidence type="ECO:0000256" key="1">
    <source>
        <dbReference type="SAM" id="MobiDB-lite"/>
    </source>
</evidence>
<dbReference type="EMBL" id="JACBYV010000001">
    <property type="protein sequence ID" value="NYH76004.1"/>
    <property type="molecule type" value="Genomic_DNA"/>
</dbReference>
<keyword evidence="3" id="KW-1185">Reference proteome</keyword>
<accession>A0A7Y9XTG6</accession>
<gene>
    <name evidence="2" type="ORF">FHR27_004614</name>
</gene>
<sequence>MIRMSLSSVIARAAQSGAYPGAAAGSHACWATIVRHSLRGSNGAVRFVRPARKSAHSVSFPSPLTTIVPRQPELRGASHRSLLSQGFGVFHRADSCPDAAARALQVRLGLSSATKVGYSRRQCGETALAPREGRARMPGWGAGPWPSPRDNPDYPARQAASKRSASGARGMSSRPRMPVSKTLRSL</sequence>
<dbReference type="AlphaFoldDB" id="A0A7Y9XTG6"/>
<feature type="region of interest" description="Disordered" evidence="1">
    <location>
        <begin position="127"/>
        <end position="186"/>
    </location>
</feature>
<evidence type="ECO:0000313" key="2">
    <source>
        <dbReference type="EMBL" id="NYH76004.1"/>
    </source>
</evidence>
<reference evidence="2 3" key="1">
    <citation type="submission" date="2020-07" db="EMBL/GenBank/DDBJ databases">
        <title>Genomic analyses of the natural microbiome of Caenorhabditis elegans.</title>
        <authorList>
            <person name="Samuel B."/>
        </authorList>
    </citation>
    <scope>NUCLEOTIDE SEQUENCE [LARGE SCALE GENOMIC DNA]</scope>
    <source>
        <strain evidence="2 3">BIGb0408</strain>
    </source>
</reference>
<organism evidence="2 3">
    <name type="scientific">Phytopseudomonas flavescens</name>
    <dbReference type="NCBI Taxonomy" id="29435"/>
    <lineage>
        <taxon>Bacteria</taxon>
        <taxon>Pseudomonadati</taxon>
        <taxon>Pseudomonadota</taxon>
        <taxon>Gammaproteobacteria</taxon>
        <taxon>Pseudomonadales</taxon>
        <taxon>Pseudomonadaceae</taxon>
        <taxon>Phytopseudomonas</taxon>
    </lineage>
</organism>
<comment type="caution">
    <text evidence="2">The sequence shown here is derived from an EMBL/GenBank/DDBJ whole genome shotgun (WGS) entry which is preliminary data.</text>
</comment>
<proteinExistence type="predicted"/>
<protein>
    <submittedName>
        <fullName evidence="2">Uncharacterized protein</fullName>
    </submittedName>
</protein>
<name>A0A7Y9XTG6_9GAMM</name>